<reference evidence="1 2" key="1">
    <citation type="journal article" date="2013" name="Genome Announc.">
        <title>Whole-Genome Shotgun Assembly and Analysis of the Genome of Streptomyces mobaraensis DSM 40847, a Strain for Industrial Production of Microbial Transglutaminase.</title>
        <authorList>
            <person name="Yang H."/>
            <person name="He T."/>
            <person name="Wu W."/>
            <person name="Zhu W."/>
            <person name="Lu B."/>
            <person name="Sun W."/>
        </authorList>
    </citation>
    <scope>NUCLEOTIDE SEQUENCE [LARGE SCALE GENOMIC DNA]</scope>
    <source>
        <strain evidence="1 2">DSM 40847</strain>
    </source>
</reference>
<protein>
    <submittedName>
        <fullName evidence="1">Uncharacterized protein</fullName>
    </submittedName>
</protein>
<dbReference type="STRING" id="1223523.H340_01419"/>
<dbReference type="Proteomes" id="UP000011740">
    <property type="component" value="Unassembled WGS sequence"/>
</dbReference>
<organism evidence="1 2">
    <name type="scientific">Streptomyces mobaraensis (strain ATCC 29032 / DSM 40847 / JCM 4168 / NBRC 13819 / NCIMB 11159 / IPCR 16-22)</name>
    <dbReference type="NCBI Taxonomy" id="1223523"/>
    <lineage>
        <taxon>Bacteria</taxon>
        <taxon>Bacillati</taxon>
        <taxon>Actinomycetota</taxon>
        <taxon>Actinomycetes</taxon>
        <taxon>Kitasatosporales</taxon>
        <taxon>Streptomycetaceae</taxon>
        <taxon>Streptomyces</taxon>
    </lineage>
</organism>
<name>M3ABB1_STRM1</name>
<proteinExistence type="predicted"/>
<dbReference type="EMBL" id="AORZ01000002">
    <property type="protein sequence ID" value="EMF02464.1"/>
    <property type="molecule type" value="Genomic_DNA"/>
</dbReference>
<sequence length="113" mass="12769">MALMSEQDGHGHALEVRVKGYYTFSVQLECDGTYDAGIRTTVSHRIKPGDWRDFFVEDYTPNTGSRMKTKVYTTPKQYYQAGERIYIYAKVAINGADPIFTGGGYLKANFHGQ</sequence>
<dbReference type="PATRIC" id="fig|1223523.3.peg.284"/>
<evidence type="ECO:0000313" key="1">
    <source>
        <dbReference type="EMBL" id="EMF02464.1"/>
    </source>
</evidence>
<dbReference type="RefSeq" id="WP_004938176.1">
    <property type="nucleotide sequence ID" value="NZ_AORZ01000002.1"/>
</dbReference>
<gene>
    <name evidence="1" type="ORF">H340_01419</name>
</gene>
<accession>M3ABB1</accession>
<evidence type="ECO:0000313" key="2">
    <source>
        <dbReference type="Proteomes" id="UP000011740"/>
    </source>
</evidence>
<comment type="caution">
    <text evidence="1">The sequence shown here is derived from an EMBL/GenBank/DDBJ whole genome shotgun (WGS) entry which is preliminary data.</text>
</comment>
<dbReference type="AlphaFoldDB" id="M3ABB1"/>